<dbReference type="SUPFAM" id="SSF52317">
    <property type="entry name" value="Class I glutamine amidotransferase-like"/>
    <property type="match status" value="1"/>
</dbReference>
<evidence type="ECO:0000259" key="2">
    <source>
        <dbReference type="Pfam" id="PF07090"/>
    </source>
</evidence>
<dbReference type="Pfam" id="PF07090">
    <property type="entry name" value="GATase1_like"/>
    <property type="match status" value="1"/>
</dbReference>
<name>A0A5C5Z718_9BACT</name>
<evidence type="ECO:0000256" key="1">
    <source>
        <dbReference type="SAM" id="Phobius"/>
    </source>
</evidence>
<keyword evidence="1" id="KW-1133">Transmembrane helix</keyword>
<dbReference type="OrthoDB" id="9781333at2"/>
<dbReference type="RefSeq" id="WP_146399203.1">
    <property type="nucleotide sequence ID" value="NZ_SJPJ01000001.1"/>
</dbReference>
<dbReference type="AlphaFoldDB" id="A0A5C5Z718"/>
<accession>A0A5C5Z718</accession>
<keyword evidence="1" id="KW-0812">Transmembrane</keyword>
<dbReference type="InterPro" id="IPR010768">
    <property type="entry name" value="GATase1-like"/>
</dbReference>
<sequence>MNSFHIEPIYDSSLVALAASVVIVAVLILVTPPTEDPQKRRWLMLLRAIAGLVLVVAMFRPGVVRTDTRAAEATLVVAIDVSRSMTLPDDEKSDRWTHQKQAWQSLAEGLEPLADSMNVRLLSYGKTTAELPNPTPATLDIVVPDGELTDLAAAATGAIAIAQGQPLAGVVMMGDGTQTAPIQGNGAERVAQTLKAWGVPLWSVPIGPASGPSANRDAAIDALPESYQLFAGNQFEVSFQVPLRGLAGISVPVQITWIDENGKATLAAQRRVLSETANSVGDVSIPLIAPAPGTYRLNVEVETQAGELVTTNNLQTAFVNVREGGGRILYIEGESLYEQRFLRMALRRFPDLDLTYQWIPRDTASRWPVDLGDWFEKGRFDIYIIGDVDADAIGREQLAELAETVGAGAGLITLGGYHTYGAGGYASSPLADVISIRMDPSRRRDINSEIQPNTPDQIAGPISVQPARRHPVTDLGGADPVRVWKTLPRLLGANRFVGPKVAPGVQVLLETTDGAPLLVVGEFGRGRTVASAFDSTWQWWREGKSEAHRRFWRQVVLWLLSREEDSTEQINLELDARRFAVDADVGFRATLTSIAENQSIDFVAEILDESNTITPVTDLADTSEGNSQTVTGKIPKLIPGYYRLRVGPRDTASKLNSENLAFQVVDQSREMTMPMADPVYLRQLADITAEHGGGSFSYEQIDDLIERIAKRRKQAEAPVVEKFTLGDDPLTGWILFALFATALIIEWTLRRRWGFA</sequence>
<dbReference type="Proteomes" id="UP000315010">
    <property type="component" value="Unassembled WGS sequence"/>
</dbReference>
<organism evidence="3 4">
    <name type="scientific">Novipirellula herctigrandis</name>
    <dbReference type="NCBI Taxonomy" id="2527986"/>
    <lineage>
        <taxon>Bacteria</taxon>
        <taxon>Pseudomonadati</taxon>
        <taxon>Planctomycetota</taxon>
        <taxon>Planctomycetia</taxon>
        <taxon>Pirellulales</taxon>
        <taxon>Pirellulaceae</taxon>
        <taxon>Novipirellula</taxon>
    </lineage>
</organism>
<evidence type="ECO:0000313" key="4">
    <source>
        <dbReference type="Proteomes" id="UP000315010"/>
    </source>
</evidence>
<feature type="domain" description="Putative glutamine amidotransferase" evidence="2">
    <location>
        <begin position="396"/>
        <end position="559"/>
    </location>
</feature>
<dbReference type="InterPro" id="IPR029062">
    <property type="entry name" value="Class_I_gatase-like"/>
</dbReference>
<feature type="transmembrane region" description="Helical" evidence="1">
    <location>
        <begin position="730"/>
        <end position="749"/>
    </location>
</feature>
<comment type="caution">
    <text evidence="3">The sequence shown here is derived from an EMBL/GenBank/DDBJ whole genome shotgun (WGS) entry which is preliminary data.</text>
</comment>
<feature type="transmembrane region" description="Helical" evidence="1">
    <location>
        <begin position="42"/>
        <end position="59"/>
    </location>
</feature>
<dbReference type="Gene3D" id="3.40.50.410">
    <property type="entry name" value="von Willebrand factor, type A domain"/>
    <property type="match status" value="1"/>
</dbReference>
<dbReference type="PANTHER" id="PTHR37947:SF1">
    <property type="entry name" value="BLL2462 PROTEIN"/>
    <property type="match status" value="1"/>
</dbReference>
<keyword evidence="1" id="KW-0472">Membrane</keyword>
<reference evidence="3 4" key="1">
    <citation type="submission" date="2019-02" db="EMBL/GenBank/DDBJ databases">
        <title>Deep-cultivation of Planctomycetes and their phenomic and genomic characterization uncovers novel biology.</title>
        <authorList>
            <person name="Wiegand S."/>
            <person name="Jogler M."/>
            <person name="Boedeker C."/>
            <person name="Pinto D."/>
            <person name="Vollmers J."/>
            <person name="Rivas-Marin E."/>
            <person name="Kohn T."/>
            <person name="Peeters S.H."/>
            <person name="Heuer A."/>
            <person name="Rast P."/>
            <person name="Oberbeckmann S."/>
            <person name="Bunk B."/>
            <person name="Jeske O."/>
            <person name="Meyerdierks A."/>
            <person name="Storesund J.E."/>
            <person name="Kallscheuer N."/>
            <person name="Luecker S."/>
            <person name="Lage O.M."/>
            <person name="Pohl T."/>
            <person name="Merkel B.J."/>
            <person name="Hornburger P."/>
            <person name="Mueller R.-W."/>
            <person name="Bruemmer F."/>
            <person name="Labrenz M."/>
            <person name="Spormann A.M."/>
            <person name="Op Den Camp H."/>
            <person name="Overmann J."/>
            <person name="Amann R."/>
            <person name="Jetten M.S.M."/>
            <person name="Mascher T."/>
            <person name="Medema M.H."/>
            <person name="Devos D.P."/>
            <person name="Kaster A.-K."/>
            <person name="Ovreas L."/>
            <person name="Rohde M."/>
            <person name="Galperin M.Y."/>
            <person name="Jogler C."/>
        </authorList>
    </citation>
    <scope>NUCLEOTIDE SEQUENCE [LARGE SCALE GENOMIC DNA]</scope>
    <source>
        <strain evidence="3 4">CA13</strain>
    </source>
</reference>
<dbReference type="PANTHER" id="PTHR37947">
    <property type="entry name" value="BLL2462 PROTEIN"/>
    <property type="match status" value="1"/>
</dbReference>
<feature type="transmembrane region" description="Helical" evidence="1">
    <location>
        <begin position="12"/>
        <end position="30"/>
    </location>
</feature>
<dbReference type="SUPFAM" id="SSF53300">
    <property type="entry name" value="vWA-like"/>
    <property type="match status" value="1"/>
</dbReference>
<dbReference type="EMBL" id="SJPJ01000001">
    <property type="protein sequence ID" value="TWT82601.1"/>
    <property type="molecule type" value="Genomic_DNA"/>
</dbReference>
<gene>
    <name evidence="3" type="ORF">CA13_40640</name>
</gene>
<protein>
    <recommendedName>
        <fullName evidence="2">Putative glutamine amidotransferase domain-containing protein</fullName>
    </recommendedName>
</protein>
<keyword evidence="4" id="KW-1185">Reference proteome</keyword>
<dbReference type="Gene3D" id="3.40.50.880">
    <property type="match status" value="1"/>
</dbReference>
<evidence type="ECO:0000313" key="3">
    <source>
        <dbReference type="EMBL" id="TWT82601.1"/>
    </source>
</evidence>
<dbReference type="InterPro" id="IPR036465">
    <property type="entry name" value="vWFA_dom_sf"/>
</dbReference>
<proteinExistence type="predicted"/>